<keyword evidence="2" id="KW-1185">Reference proteome</keyword>
<accession>A0A6A6FUL6</accession>
<reference evidence="1" key="1">
    <citation type="journal article" date="2020" name="Stud. Mycol.">
        <title>101 Dothideomycetes genomes: a test case for predicting lifestyles and emergence of pathogens.</title>
        <authorList>
            <person name="Haridas S."/>
            <person name="Albert R."/>
            <person name="Binder M."/>
            <person name="Bloem J."/>
            <person name="Labutti K."/>
            <person name="Salamov A."/>
            <person name="Andreopoulos B."/>
            <person name="Baker S."/>
            <person name="Barry K."/>
            <person name="Bills G."/>
            <person name="Bluhm B."/>
            <person name="Cannon C."/>
            <person name="Castanera R."/>
            <person name="Culley D."/>
            <person name="Daum C."/>
            <person name="Ezra D."/>
            <person name="Gonzalez J."/>
            <person name="Henrissat B."/>
            <person name="Kuo A."/>
            <person name="Liang C."/>
            <person name="Lipzen A."/>
            <person name="Lutzoni F."/>
            <person name="Magnuson J."/>
            <person name="Mondo S."/>
            <person name="Nolan M."/>
            <person name="Ohm R."/>
            <person name="Pangilinan J."/>
            <person name="Park H.-J."/>
            <person name="Ramirez L."/>
            <person name="Alfaro M."/>
            <person name="Sun H."/>
            <person name="Tritt A."/>
            <person name="Yoshinaga Y."/>
            <person name="Zwiers L.-H."/>
            <person name="Turgeon B."/>
            <person name="Goodwin S."/>
            <person name="Spatafora J."/>
            <person name="Crous P."/>
            <person name="Grigoriev I."/>
        </authorList>
    </citation>
    <scope>NUCLEOTIDE SEQUENCE</scope>
    <source>
        <strain evidence="1">SCOH1-5</strain>
    </source>
</reference>
<dbReference type="InterPro" id="IPR011333">
    <property type="entry name" value="SKP1/BTB/POZ_sf"/>
</dbReference>
<protein>
    <recommendedName>
        <fullName evidence="3">BTB domain-containing protein</fullName>
    </recommendedName>
</protein>
<evidence type="ECO:0000313" key="1">
    <source>
        <dbReference type="EMBL" id="KAF2217205.1"/>
    </source>
</evidence>
<gene>
    <name evidence="1" type="ORF">CERZMDRAFT_93257</name>
</gene>
<proteinExistence type="predicted"/>
<dbReference type="Proteomes" id="UP000799539">
    <property type="component" value="Unassembled WGS sequence"/>
</dbReference>
<evidence type="ECO:0008006" key="3">
    <source>
        <dbReference type="Google" id="ProtNLM"/>
    </source>
</evidence>
<sequence length="236" mass="26845">MDTTPTEECIRALQSDRLIMLNISDSQTSFSVQIQQTVLEAASPWFQKALQDERFVEGQSGVINFGEDDVDAWKLVVYWLLHHKLPLRGDNGDREIHFVSRAKCWILGDRYGVTGLQNEAMLQLLESADALCFRLKAVQYSELIAITPADSVLMRLLGEEAAHQYRFGSDLISDAPTLDAGIGFWPAFLIGQFKIQADPDYLSCRLQRLGIHEHAHWSEYMVGERPILVEYLKDEE</sequence>
<dbReference type="AlphaFoldDB" id="A0A6A6FUL6"/>
<name>A0A6A6FUL6_9PEZI</name>
<dbReference type="OrthoDB" id="194443at2759"/>
<evidence type="ECO:0000313" key="2">
    <source>
        <dbReference type="Proteomes" id="UP000799539"/>
    </source>
</evidence>
<dbReference type="EMBL" id="ML992663">
    <property type="protein sequence ID" value="KAF2217205.1"/>
    <property type="molecule type" value="Genomic_DNA"/>
</dbReference>
<dbReference type="Gene3D" id="3.30.710.10">
    <property type="entry name" value="Potassium Channel Kv1.1, Chain A"/>
    <property type="match status" value="1"/>
</dbReference>
<organism evidence="1 2">
    <name type="scientific">Cercospora zeae-maydis SCOH1-5</name>
    <dbReference type="NCBI Taxonomy" id="717836"/>
    <lineage>
        <taxon>Eukaryota</taxon>
        <taxon>Fungi</taxon>
        <taxon>Dikarya</taxon>
        <taxon>Ascomycota</taxon>
        <taxon>Pezizomycotina</taxon>
        <taxon>Dothideomycetes</taxon>
        <taxon>Dothideomycetidae</taxon>
        <taxon>Mycosphaerellales</taxon>
        <taxon>Mycosphaerellaceae</taxon>
        <taxon>Cercospora</taxon>
    </lineage>
</organism>